<dbReference type="EMBL" id="AP017313">
    <property type="protein sequence ID" value="BAU55257.1"/>
    <property type="molecule type" value="Genomic_DNA"/>
</dbReference>
<dbReference type="OrthoDB" id="1372378at2"/>
<sequence>MILDINNFGSFSSEVWGTVSEWAMVGVTSLTAFYLFKTLKSQQDVQRTQNELFKIESLRFKESIKPILKYSGYIDKGKLSDENKKILTIEVMNEANSTALNISKIVSENKQTHQIFIPKGFSDIRDHLVKGDSPIMFHFLIEADSRKSNFLVFNVTYQDISGTKYKQGVFCICDHYGLEIHPYLPEMEM</sequence>
<gene>
    <name evidence="1" type="ORF">MgSA37_03438</name>
</gene>
<accession>A0A120MYJ8</accession>
<name>A0A120MYJ8_9SPHI</name>
<proteinExistence type="predicted"/>
<dbReference type="AlphaFoldDB" id="A0A120MYJ8"/>
<reference evidence="1 2" key="1">
    <citation type="submission" date="2015-12" db="EMBL/GenBank/DDBJ databases">
        <title>Genome sequence of Mucilaginibacter gotjawali.</title>
        <authorList>
            <person name="Lee J.S."/>
            <person name="Lee K.C."/>
            <person name="Kim K.K."/>
            <person name="Lee B.W."/>
        </authorList>
    </citation>
    <scope>NUCLEOTIDE SEQUENCE [LARGE SCALE GENOMIC DNA]</scope>
    <source>
        <strain evidence="1 2">SA3-7</strain>
    </source>
</reference>
<dbReference type="KEGG" id="mgot:MgSA37_03438"/>
<evidence type="ECO:0000313" key="1">
    <source>
        <dbReference type="EMBL" id="BAU55257.1"/>
    </source>
</evidence>
<evidence type="ECO:0000313" key="2">
    <source>
        <dbReference type="Proteomes" id="UP000218263"/>
    </source>
</evidence>
<protein>
    <submittedName>
        <fullName evidence="1">Uncharacterized protein</fullName>
    </submittedName>
</protein>
<keyword evidence="2" id="KW-1185">Reference proteome</keyword>
<dbReference type="Proteomes" id="UP000218263">
    <property type="component" value="Chromosome"/>
</dbReference>
<dbReference type="RefSeq" id="WP_157750608.1">
    <property type="nucleotide sequence ID" value="NZ_AP017313.1"/>
</dbReference>
<organism evidence="1 2">
    <name type="scientific">Mucilaginibacter gotjawali</name>
    <dbReference type="NCBI Taxonomy" id="1550579"/>
    <lineage>
        <taxon>Bacteria</taxon>
        <taxon>Pseudomonadati</taxon>
        <taxon>Bacteroidota</taxon>
        <taxon>Sphingobacteriia</taxon>
        <taxon>Sphingobacteriales</taxon>
        <taxon>Sphingobacteriaceae</taxon>
        <taxon>Mucilaginibacter</taxon>
    </lineage>
</organism>